<reference evidence="2 3" key="2">
    <citation type="submission" date="2018-11" db="EMBL/GenBank/DDBJ databases">
        <authorList>
            <consortium name="Pathogen Informatics"/>
        </authorList>
    </citation>
    <scope>NUCLEOTIDE SEQUENCE [LARGE SCALE GENOMIC DNA]</scope>
</reference>
<evidence type="ECO:0000256" key="1">
    <source>
        <dbReference type="SAM" id="MobiDB-lite"/>
    </source>
</evidence>
<evidence type="ECO:0000313" key="4">
    <source>
        <dbReference type="WBParaSite" id="GPUH_0001831001-mRNA-1"/>
    </source>
</evidence>
<dbReference type="EMBL" id="UYRT01086499">
    <property type="protein sequence ID" value="VDN31411.1"/>
    <property type="molecule type" value="Genomic_DNA"/>
</dbReference>
<dbReference type="WBParaSite" id="GPUH_0001831001-mRNA-1">
    <property type="protein sequence ID" value="GPUH_0001831001-mRNA-1"/>
    <property type="gene ID" value="GPUH_0001831001"/>
</dbReference>
<evidence type="ECO:0000313" key="2">
    <source>
        <dbReference type="EMBL" id="VDN31411.1"/>
    </source>
</evidence>
<keyword evidence="3" id="KW-1185">Reference proteome</keyword>
<evidence type="ECO:0000313" key="3">
    <source>
        <dbReference type="Proteomes" id="UP000271098"/>
    </source>
</evidence>
<dbReference type="Proteomes" id="UP000271098">
    <property type="component" value="Unassembled WGS sequence"/>
</dbReference>
<proteinExistence type="predicted"/>
<reference evidence="4" key="1">
    <citation type="submission" date="2016-06" db="UniProtKB">
        <authorList>
            <consortium name="WormBaseParasite"/>
        </authorList>
    </citation>
    <scope>IDENTIFICATION</scope>
</reference>
<feature type="region of interest" description="Disordered" evidence="1">
    <location>
        <begin position="1"/>
        <end position="68"/>
    </location>
</feature>
<dbReference type="AlphaFoldDB" id="A0A183EBE4"/>
<name>A0A183EBE4_9BILA</name>
<sequence>MKENSTSVHFDAEPSSPDQLAPEEQTLPISPSNGIDEKATRECNASNSTCLSGKKEVGSRGESGVLSRGRKKRYLRGQILAIRKAFSEEQWLQYAKALYGDALKSQPFKKCEIVKESTSDMPKTKKTGKCVIQTKKQNEQKSYEMKQNKAPLLASKTSRDKTFGILDGKCRRMKANFYHELSVEMGNKMERGTSTTVATQTYSETARTDDTRNFQLPHETSSQYQRFNELYRRLDMYYRYYRYIRQAYRRSSV</sequence>
<gene>
    <name evidence="2" type="ORF">GPUH_LOCUS18286</name>
</gene>
<organism evidence="4">
    <name type="scientific">Gongylonema pulchrum</name>
    <dbReference type="NCBI Taxonomy" id="637853"/>
    <lineage>
        <taxon>Eukaryota</taxon>
        <taxon>Metazoa</taxon>
        <taxon>Ecdysozoa</taxon>
        <taxon>Nematoda</taxon>
        <taxon>Chromadorea</taxon>
        <taxon>Rhabditida</taxon>
        <taxon>Spirurina</taxon>
        <taxon>Spiruromorpha</taxon>
        <taxon>Spiruroidea</taxon>
        <taxon>Gongylonematidae</taxon>
        <taxon>Gongylonema</taxon>
    </lineage>
</organism>
<protein>
    <submittedName>
        <fullName evidence="2 4">Uncharacterized protein</fullName>
    </submittedName>
</protein>
<accession>A0A183EBE4</accession>